<feature type="domain" description="Glycosyltransferase subfamily 4-like N-terminal" evidence="4">
    <location>
        <begin position="147"/>
        <end position="302"/>
    </location>
</feature>
<feature type="region of interest" description="Disordered" evidence="3">
    <location>
        <begin position="1"/>
        <end position="67"/>
    </location>
</feature>
<evidence type="ECO:0000256" key="2">
    <source>
        <dbReference type="ARBA" id="ARBA00022679"/>
    </source>
</evidence>
<evidence type="ECO:0000313" key="5">
    <source>
        <dbReference type="EMBL" id="TMQ49186.1"/>
    </source>
</evidence>
<reference evidence="5 6" key="1">
    <citation type="journal article" date="2019" name="Nat. Microbiol.">
        <title>Mediterranean grassland soil C-N compound turnover is dependent on rainfall and depth, and is mediated by genomically divergent microorganisms.</title>
        <authorList>
            <person name="Diamond S."/>
            <person name="Andeer P.F."/>
            <person name="Li Z."/>
            <person name="Crits-Christoph A."/>
            <person name="Burstein D."/>
            <person name="Anantharaman K."/>
            <person name="Lane K.R."/>
            <person name="Thomas B.C."/>
            <person name="Pan C."/>
            <person name="Northen T.R."/>
            <person name="Banfield J.F."/>
        </authorList>
    </citation>
    <scope>NUCLEOTIDE SEQUENCE [LARGE SCALE GENOMIC DNA]</scope>
    <source>
        <strain evidence="5">WS_1</strain>
    </source>
</reference>
<dbReference type="PANTHER" id="PTHR12526">
    <property type="entry name" value="GLYCOSYLTRANSFERASE"/>
    <property type="match status" value="1"/>
</dbReference>
<dbReference type="Proteomes" id="UP000316292">
    <property type="component" value="Unassembled WGS sequence"/>
</dbReference>
<evidence type="ECO:0000259" key="4">
    <source>
        <dbReference type="Pfam" id="PF13439"/>
    </source>
</evidence>
<dbReference type="PANTHER" id="PTHR12526:SF510">
    <property type="entry name" value="D-INOSITOL 3-PHOSPHATE GLYCOSYLTRANSFERASE"/>
    <property type="match status" value="1"/>
</dbReference>
<proteinExistence type="predicted"/>
<gene>
    <name evidence="5" type="ORF">E6K71_05445</name>
</gene>
<accession>A0A538SCV8</accession>
<comment type="caution">
    <text evidence="5">The sequence shown here is derived from an EMBL/GenBank/DDBJ whole genome shotgun (WGS) entry which is preliminary data.</text>
</comment>
<organism evidence="5 6">
    <name type="scientific">Eiseniibacteriota bacterium</name>
    <dbReference type="NCBI Taxonomy" id="2212470"/>
    <lineage>
        <taxon>Bacteria</taxon>
        <taxon>Candidatus Eiseniibacteriota</taxon>
    </lineage>
</organism>
<dbReference type="Pfam" id="PF13692">
    <property type="entry name" value="Glyco_trans_1_4"/>
    <property type="match status" value="1"/>
</dbReference>
<evidence type="ECO:0000256" key="3">
    <source>
        <dbReference type="SAM" id="MobiDB-lite"/>
    </source>
</evidence>
<dbReference type="Pfam" id="PF13439">
    <property type="entry name" value="Glyco_transf_4"/>
    <property type="match status" value="1"/>
</dbReference>
<dbReference type="EMBL" id="VBOR01000060">
    <property type="protein sequence ID" value="TMQ49186.1"/>
    <property type="molecule type" value="Genomic_DNA"/>
</dbReference>
<keyword evidence="2 5" id="KW-0808">Transferase</keyword>
<dbReference type="AlphaFoldDB" id="A0A538SCV8"/>
<dbReference type="InterPro" id="IPR028098">
    <property type="entry name" value="Glyco_trans_4-like_N"/>
</dbReference>
<dbReference type="GO" id="GO:0016757">
    <property type="term" value="F:glycosyltransferase activity"/>
    <property type="evidence" value="ECO:0007669"/>
    <property type="project" value="UniProtKB-KW"/>
</dbReference>
<feature type="compositionally biased region" description="Basic residues" evidence="3">
    <location>
        <begin position="48"/>
        <end position="65"/>
    </location>
</feature>
<keyword evidence="1" id="KW-0328">Glycosyltransferase</keyword>
<dbReference type="Gene3D" id="3.40.50.2000">
    <property type="entry name" value="Glycogen Phosphorylase B"/>
    <property type="match status" value="2"/>
</dbReference>
<sequence>MGDPPPRGLPRSGGRRGGARVRDPGERGRSGSGPDARAGPRPGSGARLLRRHAGASGRAPRHAGRRGKEEMKRLLVFAYFFPPLGGGGCQRTLKLVRYLEPSGWRSTVVTTRDRDYWILDPTLLEEVPQSAEVLRVGGMTAGKVLLALARAGVPVQEAQGSRHAGAFRALRSLQRWMLLPDAYRGWSHAALRAGEARLREGGIDALWTTSSPESAHLAGLALKERHHLPWVADFRDPWVGRVTHRSPTPWHEARHRAMERRVIHAADRVTLVSEALVALYRKRYPDLDPARFVYLPNGFDPDDWRRARQNDAGARAQDSSRERAFVLLHAGQLAHRPTVHTLLEAARRVVERDPSASRDLRVRFLGGNEEIGAKEETRYGLGPVLEILPSRPHVASLAEMGRAGALLLLGHGGAADALLYTGKIYEYLSSGRPVLAILDEGPAADLIRATAAGIVLRPGDTGAVAAALENLLLAWRAGEDQAVHIPPDRLAPWERGNLASRASGILAEIASGSAQS</sequence>
<protein>
    <submittedName>
        <fullName evidence="5">Glycosyltransferase family 4 protein</fullName>
    </submittedName>
</protein>
<feature type="compositionally biased region" description="Basic and acidic residues" evidence="3">
    <location>
        <begin position="20"/>
        <end position="29"/>
    </location>
</feature>
<evidence type="ECO:0000313" key="6">
    <source>
        <dbReference type="Proteomes" id="UP000316292"/>
    </source>
</evidence>
<dbReference type="SUPFAM" id="SSF53756">
    <property type="entry name" value="UDP-Glycosyltransferase/glycogen phosphorylase"/>
    <property type="match status" value="1"/>
</dbReference>
<evidence type="ECO:0000256" key="1">
    <source>
        <dbReference type="ARBA" id="ARBA00022676"/>
    </source>
</evidence>
<name>A0A538SCV8_UNCEI</name>